<dbReference type="Pfam" id="PF01865">
    <property type="entry name" value="PhoU_div"/>
    <property type="match status" value="1"/>
</dbReference>
<dbReference type="PANTHER" id="PTHR37298:SF1">
    <property type="entry name" value="UPF0111 PROTEIN YKAA"/>
    <property type="match status" value="1"/>
</dbReference>
<dbReference type="InterPro" id="IPR052912">
    <property type="entry name" value="UPF0111_domain"/>
</dbReference>
<name>A0A7G9YU80_9EURY</name>
<dbReference type="Gene3D" id="1.20.58.220">
    <property type="entry name" value="Phosphate transport system protein phou homolog 2, domain 2"/>
    <property type="match status" value="1"/>
</dbReference>
<comment type="similarity">
    <text evidence="1">Belongs to the UPF0111 family.</text>
</comment>
<dbReference type="InterPro" id="IPR038078">
    <property type="entry name" value="PhoU-like_sf"/>
</dbReference>
<reference evidence="2" key="1">
    <citation type="submission" date="2020-06" db="EMBL/GenBank/DDBJ databases">
        <title>Unique genomic features of the anaerobic methanotrophic archaea.</title>
        <authorList>
            <person name="Chadwick G.L."/>
            <person name="Skennerton C.T."/>
            <person name="Laso-Perez R."/>
            <person name="Leu A.O."/>
            <person name="Speth D.R."/>
            <person name="Yu H."/>
            <person name="Morgan-Lang C."/>
            <person name="Hatzenpichler R."/>
            <person name="Goudeau D."/>
            <person name="Malmstrom R."/>
            <person name="Brazelton W.J."/>
            <person name="Woyke T."/>
            <person name="Hallam S.J."/>
            <person name="Tyson G.W."/>
            <person name="Wegener G."/>
            <person name="Boetius A."/>
            <person name="Orphan V."/>
        </authorList>
    </citation>
    <scope>NUCLEOTIDE SEQUENCE</scope>
</reference>
<evidence type="ECO:0000313" key="2">
    <source>
        <dbReference type="EMBL" id="QNO51564.1"/>
    </source>
</evidence>
<protein>
    <recommendedName>
        <fullName evidence="3">DUF47 domain-containing protein</fullName>
    </recommendedName>
</protein>
<dbReference type="EMBL" id="MT631473">
    <property type="protein sequence ID" value="QNO51564.1"/>
    <property type="molecule type" value="Genomic_DNA"/>
</dbReference>
<accession>A0A7G9YU80</accession>
<dbReference type="AlphaFoldDB" id="A0A7G9YU80"/>
<dbReference type="PANTHER" id="PTHR37298">
    <property type="entry name" value="UPF0111 PROTEIN YKAA"/>
    <property type="match status" value="1"/>
</dbReference>
<gene>
    <name evidence="2" type="ORF">FJOHDBIG_00012</name>
</gene>
<evidence type="ECO:0000256" key="1">
    <source>
        <dbReference type="ARBA" id="ARBA00008591"/>
    </source>
</evidence>
<sequence length="231" mass="26395">MKKGVVPRALVLNSVLHKMTFLPHEKKFFDLFEDLTDKAVEAAELLVGLGADYSKLSQISEQLGELEGEADSVVHQIIQGLFYDHTRVTEEKGDIRYFAHNLDNVIDGIEKAVVRLTFTQRQTLPEPVSDFSPIILEATHEIRTAVHCLRDMKCEEPTLEMCCVKTNELENDADKINRKWLRTLMTTPVKNPNELLERMLLREIVDILEDTMDQCEDVANILETFRLKGGI</sequence>
<evidence type="ECO:0008006" key="3">
    <source>
        <dbReference type="Google" id="ProtNLM"/>
    </source>
</evidence>
<dbReference type="InterPro" id="IPR018445">
    <property type="entry name" value="Put_Phosphate_transp_reg"/>
</dbReference>
<organism evidence="2">
    <name type="scientific">Candidatus Methanophagaceae archaeon ANME-1 ERB6</name>
    <dbReference type="NCBI Taxonomy" id="2759912"/>
    <lineage>
        <taxon>Archaea</taxon>
        <taxon>Methanobacteriati</taxon>
        <taxon>Methanobacteriota</taxon>
        <taxon>Stenosarchaea group</taxon>
        <taxon>Methanomicrobia</taxon>
        <taxon>Candidatus Methanophagales</taxon>
        <taxon>Candidatus Methanophagaceae</taxon>
    </lineage>
</organism>
<proteinExistence type="inferred from homology"/>